<sequence length="857" mass="93536">MNPLAAAFAVLMVGHSLFGQTGPDMLQEALRAGQGEGTVQAQIINGAPLSYNWEHSHEAEGVDARAVLPSAGISHLILTEAIPLANHTQWSDTEVYAQAFFGLAALANPDAKVYLQETWHSLKSGTGEAVEHDDNAGIPWRLRLDQDLPAWERIVEAVAEGNRIDTASIELIPAGQAMARLFDEIGAGRVAELADISALFSDDIHLNDQGHYFVAMVQYAVLTGEDPQGLPTDFRNRWGKAFDTPSEDLARELQRVAWDAVRAYQGERVWPIPPPAPVSGADVPPVEKTAAAAANANALTPAPDAPKTPAIDLTQTPPDAVAGTRDVAIGLAGVADWSVEQPFLDVMKTARPWLGHEPSRFGGMEIEELEAGGYLDADGWPVKMPRSLSSIGTLILTDMPAEAVSLVGRYRLRFEGTGVIEVAGRASGVRYGKGEITFDYEPGPGSVDIRVQRINVTDPPRNITVVKAENAERFDAGALFNPDWTRRIGQFRALRFMDWMATNDSSQSRWEDRPKPADMTYARKGVPVEVLVALANELEMDAWFNMPHLADDGYARSFAQTVEANLDPRLKAYVEFSNEVWNWQFGQARWADEQARARWDEKNKWMQLYGVRAAEIARLWSEVFGEHAEARLINVIATQTGWMGLEVDILSAPLATAEGTTAPASAFDAYAVSGYFGGVLGLEERQATVAGWLAESLAQARAQASADGLEAEAATAYIADHRYDHATKIAAQELQDGSVSGNTSDTLTDLIGRVWPYHAAVARSQGLDLIMYEGGTHVVGLGPMVDNQALTDFFHHFNYTAEMGALYGTLLTGWQAIGGQLFNAFSDVYAPTKWGSWGALRHLDDENPRWDALVNFR</sequence>
<name>A0A1I2AMS6_9RHOB</name>
<dbReference type="InterPro" id="IPR036514">
    <property type="entry name" value="SGNH_hydro_sf"/>
</dbReference>
<proteinExistence type="predicted"/>
<dbReference type="STRING" id="74348.SAMN04488523_107132"/>
<evidence type="ECO:0000313" key="2">
    <source>
        <dbReference type="Proteomes" id="UP000198977"/>
    </source>
</evidence>
<dbReference type="GO" id="GO:0016788">
    <property type="term" value="F:hydrolase activity, acting on ester bonds"/>
    <property type="evidence" value="ECO:0007669"/>
    <property type="project" value="UniProtKB-ARBA"/>
</dbReference>
<dbReference type="EMBL" id="FOMW01000007">
    <property type="protein sequence ID" value="SFE45039.1"/>
    <property type="molecule type" value="Genomic_DNA"/>
</dbReference>
<dbReference type="Gene3D" id="3.40.50.1110">
    <property type="entry name" value="SGNH hydrolase"/>
    <property type="match status" value="1"/>
</dbReference>
<keyword evidence="2" id="KW-1185">Reference proteome</keyword>
<evidence type="ECO:0000313" key="1">
    <source>
        <dbReference type="EMBL" id="SFE45039.1"/>
    </source>
</evidence>
<organism evidence="1 2">
    <name type="scientific">Sulfitobacter brevis</name>
    <dbReference type="NCBI Taxonomy" id="74348"/>
    <lineage>
        <taxon>Bacteria</taxon>
        <taxon>Pseudomonadati</taxon>
        <taxon>Pseudomonadota</taxon>
        <taxon>Alphaproteobacteria</taxon>
        <taxon>Rhodobacterales</taxon>
        <taxon>Roseobacteraceae</taxon>
        <taxon>Sulfitobacter</taxon>
    </lineage>
</organism>
<accession>A0A1I2AMS6</accession>
<gene>
    <name evidence="1" type="ORF">SAMN04488523_107132</name>
</gene>
<dbReference type="Proteomes" id="UP000198977">
    <property type="component" value="Unassembled WGS sequence"/>
</dbReference>
<dbReference type="RefSeq" id="WP_425442357.1">
    <property type="nucleotide sequence ID" value="NZ_FOMW01000007.1"/>
</dbReference>
<protein>
    <submittedName>
        <fullName evidence="1">Uncharacterized protein</fullName>
    </submittedName>
</protein>
<dbReference type="AlphaFoldDB" id="A0A1I2AMS6"/>
<reference evidence="1 2" key="1">
    <citation type="submission" date="2016-10" db="EMBL/GenBank/DDBJ databases">
        <authorList>
            <person name="de Groot N.N."/>
        </authorList>
    </citation>
    <scope>NUCLEOTIDE SEQUENCE [LARGE SCALE GENOMIC DNA]</scope>
    <source>
        <strain evidence="1 2">DSM 11443</strain>
    </source>
</reference>